<reference evidence="2" key="1">
    <citation type="submission" date="2020-02" db="EMBL/GenBank/DDBJ databases">
        <authorList>
            <person name="Meier V. D."/>
        </authorList>
    </citation>
    <scope>NUCLEOTIDE SEQUENCE</scope>
    <source>
        <strain evidence="2">AVDCRST_MAG91</strain>
    </source>
</reference>
<dbReference type="EMBL" id="CADCVX010000502">
    <property type="protein sequence ID" value="CAA9529777.1"/>
    <property type="molecule type" value="Genomic_DNA"/>
</dbReference>
<feature type="compositionally biased region" description="Basic and acidic residues" evidence="1">
    <location>
        <begin position="1"/>
        <end position="20"/>
    </location>
</feature>
<protein>
    <submittedName>
        <fullName evidence="2">Cation:proton antiporter</fullName>
    </submittedName>
</protein>
<feature type="compositionally biased region" description="Basic and acidic residues" evidence="1">
    <location>
        <begin position="96"/>
        <end position="110"/>
    </location>
</feature>
<feature type="region of interest" description="Disordered" evidence="1">
    <location>
        <begin position="1"/>
        <end position="267"/>
    </location>
</feature>
<feature type="compositionally biased region" description="Basic and acidic residues" evidence="1">
    <location>
        <begin position="244"/>
        <end position="260"/>
    </location>
</feature>
<feature type="compositionally biased region" description="Low complexity" evidence="1">
    <location>
        <begin position="47"/>
        <end position="66"/>
    </location>
</feature>
<feature type="compositionally biased region" description="Basic and acidic residues" evidence="1">
    <location>
        <begin position="131"/>
        <end position="158"/>
    </location>
</feature>
<dbReference type="AlphaFoldDB" id="A0A6J4TQP6"/>
<proteinExistence type="predicted"/>
<feature type="compositionally biased region" description="Basic and acidic residues" evidence="1">
    <location>
        <begin position="355"/>
        <end position="380"/>
    </location>
</feature>
<name>A0A6J4TQP6_9SPHN</name>
<feature type="compositionally biased region" description="Low complexity" evidence="1">
    <location>
        <begin position="397"/>
        <end position="409"/>
    </location>
</feature>
<evidence type="ECO:0000313" key="2">
    <source>
        <dbReference type="EMBL" id="CAA9529777.1"/>
    </source>
</evidence>
<gene>
    <name evidence="2" type="ORF">AVDCRST_MAG91-2856</name>
</gene>
<evidence type="ECO:0000256" key="1">
    <source>
        <dbReference type="SAM" id="MobiDB-lite"/>
    </source>
</evidence>
<feature type="non-terminal residue" evidence="2">
    <location>
        <position position="432"/>
    </location>
</feature>
<feature type="region of interest" description="Disordered" evidence="1">
    <location>
        <begin position="312"/>
        <end position="432"/>
    </location>
</feature>
<accession>A0A6J4TQP6</accession>
<feature type="compositionally biased region" description="Basic residues" evidence="1">
    <location>
        <begin position="234"/>
        <end position="243"/>
    </location>
</feature>
<feature type="compositionally biased region" description="Low complexity" evidence="1">
    <location>
        <begin position="216"/>
        <end position="233"/>
    </location>
</feature>
<organism evidence="2">
    <name type="scientific">uncultured Sphingomonadaceae bacterium</name>
    <dbReference type="NCBI Taxonomy" id="169976"/>
    <lineage>
        <taxon>Bacteria</taxon>
        <taxon>Pseudomonadati</taxon>
        <taxon>Pseudomonadota</taxon>
        <taxon>Alphaproteobacteria</taxon>
        <taxon>Sphingomonadales</taxon>
        <taxon>Sphingomonadaceae</taxon>
        <taxon>environmental samples</taxon>
    </lineage>
</organism>
<sequence>DTGGDERSVFRADGGDPDRLPRRRVGRPPLPDAAAGGGGDDRGGAAGPVAARPARARVPAGAVPAGHQGRAVRRGAARRRAVHVPRRAGIRPRALPGERAERGGGVDFRHGRAVPARRSADALAPGRGRAVHAEGDAFRGDPVHGRGDIDHRVSDAGAHHPRTGPQQVAVGHLVPERGRDRRRGGLDGARDRSRQPRRWTGRRCEGDRRRGRVRGVDVPGRAAAVRPARPAGGARRRGARAGARRGDHPVPPKRVRDGRGRHPRGVRRLRARLRDAARGAGGRSAPQAGADDAGAAAADVLHLFGAQYAAVGDGRPEGARGRPRRARGVGPREGRGVLGGRAADGPGQPHRARGGRADERAGADGVDHHQYRAAARDHRPGAVLGLGGDGDRHDADGVAPVRARLRAAGAGAGRAGVPRRGRSRSGTSVESL</sequence>
<feature type="non-terminal residue" evidence="2">
    <location>
        <position position="1"/>
    </location>
</feature>
<feature type="compositionally biased region" description="Basic and acidic residues" evidence="1">
    <location>
        <begin position="174"/>
        <end position="194"/>
    </location>
</feature>
<feature type="compositionally biased region" description="Basic residues" evidence="1">
    <location>
        <begin position="70"/>
        <end position="90"/>
    </location>
</feature>